<evidence type="ECO:0000313" key="9">
    <source>
        <dbReference type="EMBL" id="CAB5011687.1"/>
    </source>
</evidence>
<dbReference type="PANTHER" id="PTHR43292">
    <property type="entry name" value="ACYL-COA DEHYDROGENASE"/>
    <property type="match status" value="1"/>
</dbReference>
<evidence type="ECO:0000256" key="4">
    <source>
        <dbReference type="ARBA" id="ARBA00022827"/>
    </source>
</evidence>
<dbReference type="GO" id="GO:0016627">
    <property type="term" value="F:oxidoreductase activity, acting on the CH-CH group of donors"/>
    <property type="evidence" value="ECO:0007669"/>
    <property type="project" value="InterPro"/>
</dbReference>
<dbReference type="Pfam" id="PF00441">
    <property type="entry name" value="Acyl-CoA_dh_1"/>
    <property type="match status" value="1"/>
</dbReference>
<sequence>MSAITQESIRKEFSAWVDAHWDEEIGIVAWRDLLVASGWAVPSWPERWFGKGLPVWADQVVAGVIREKGVVGPPIGGGMNLAAPTILVHGSDEVKEKFLRPTLVGEVKWCQLFSEPGAGSDLASLSASAVRDGDEWVVNGQKVWNTSAQYADLGMLVVRTNWDRPKHHGISYFVLPMQQAGVEVRPIHQMNYHSSFNEVFLTDARVPVENLVGDTDDGWRIARTTLAYERTFNTLRRPNFRGDENALGRTLREAKEEAERHFTTYVWYPQRAGRPDLAIERARDFGVASDLVVRQAITRLYSFSKASEWTSMRAQAARALGRAAGPEGSLGKLAASEVARMSNKVHTLISGTHGVLKDGDNPLDAVIAEVLISTPAQSIAGGTDEIQRNIIGEKILGLSREPEAKSDK</sequence>
<evidence type="ECO:0000313" key="10">
    <source>
        <dbReference type="EMBL" id="CAB5057858.1"/>
    </source>
</evidence>
<dbReference type="InterPro" id="IPR036250">
    <property type="entry name" value="AcylCo_DH-like_C"/>
</dbReference>
<evidence type="ECO:0000259" key="7">
    <source>
        <dbReference type="Pfam" id="PF02770"/>
    </source>
</evidence>
<feature type="domain" description="Acyl-CoA oxidase/dehydrogenase middle" evidence="7">
    <location>
        <begin position="110"/>
        <end position="201"/>
    </location>
</feature>
<dbReference type="InterPro" id="IPR009100">
    <property type="entry name" value="AcylCoA_DH/oxidase_NM_dom_sf"/>
</dbReference>
<reference evidence="10" key="1">
    <citation type="submission" date="2020-05" db="EMBL/GenBank/DDBJ databases">
        <authorList>
            <person name="Chiriac C."/>
            <person name="Salcher M."/>
            <person name="Ghai R."/>
            <person name="Kavagutti S V."/>
        </authorList>
    </citation>
    <scope>NUCLEOTIDE SEQUENCE</scope>
</reference>
<evidence type="ECO:0000259" key="6">
    <source>
        <dbReference type="Pfam" id="PF00441"/>
    </source>
</evidence>
<evidence type="ECO:0000256" key="2">
    <source>
        <dbReference type="ARBA" id="ARBA00009347"/>
    </source>
</evidence>
<organism evidence="10">
    <name type="scientific">freshwater metagenome</name>
    <dbReference type="NCBI Taxonomy" id="449393"/>
    <lineage>
        <taxon>unclassified sequences</taxon>
        <taxon>metagenomes</taxon>
        <taxon>ecological metagenomes</taxon>
    </lineage>
</organism>
<keyword evidence="4" id="KW-0274">FAD</keyword>
<comment type="cofactor">
    <cofactor evidence="1">
        <name>FAD</name>
        <dbReference type="ChEBI" id="CHEBI:57692"/>
    </cofactor>
</comment>
<dbReference type="SUPFAM" id="SSF56645">
    <property type="entry name" value="Acyl-CoA dehydrogenase NM domain-like"/>
    <property type="match status" value="1"/>
</dbReference>
<dbReference type="Pfam" id="PF02770">
    <property type="entry name" value="Acyl-CoA_dh_M"/>
    <property type="match status" value="1"/>
</dbReference>
<evidence type="ECO:0000256" key="5">
    <source>
        <dbReference type="ARBA" id="ARBA00023002"/>
    </source>
</evidence>
<dbReference type="Gene3D" id="1.10.540.10">
    <property type="entry name" value="Acyl-CoA dehydrogenase/oxidase, N-terminal domain"/>
    <property type="match status" value="1"/>
</dbReference>
<name>A0A6J7U0X8_9ZZZZ</name>
<dbReference type="GO" id="GO:0005886">
    <property type="term" value="C:plasma membrane"/>
    <property type="evidence" value="ECO:0007669"/>
    <property type="project" value="TreeGrafter"/>
</dbReference>
<dbReference type="SUPFAM" id="SSF47203">
    <property type="entry name" value="Acyl-CoA dehydrogenase C-terminal domain-like"/>
    <property type="match status" value="1"/>
</dbReference>
<dbReference type="FunFam" id="2.40.110.10:FF:000011">
    <property type="entry name" value="Acyl-CoA dehydrogenase FadE34"/>
    <property type="match status" value="1"/>
</dbReference>
<feature type="domain" description="Acyl-CoA dehydrogenase/oxidase C-terminal" evidence="6">
    <location>
        <begin position="282"/>
        <end position="395"/>
    </location>
</feature>
<dbReference type="InterPro" id="IPR046373">
    <property type="entry name" value="Acyl-CoA_Oxase/DH_mid-dom_sf"/>
</dbReference>
<dbReference type="AlphaFoldDB" id="A0A6J7U0X8"/>
<dbReference type="Pfam" id="PF02771">
    <property type="entry name" value="Acyl-CoA_dh_N"/>
    <property type="match status" value="1"/>
</dbReference>
<comment type="similarity">
    <text evidence="2">Belongs to the acyl-CoA dehydrogenase family.</text>
</comment>
<proteinExistence type="inferred from homology"/>
<protein>
    <submittedName>
        <fullName evidence="10">Unannotated protein</fullName>
    </submittedName>
</protein>
<dbReference type="Gene3D" id="1.20.140.10">
    <property type="entry name" value="Butyryl-CoA Dehydrogenase, subunit A, domain 3"/>
    <property type="match status" value="1"/>
</dbReference>
<evidence type="ECO:0000259" key="8">
    <source>
        <dbReference type="Pfam" id="PF02771"/>
    </source>
</evidence>
<feature type="domain" description="Acyl-CoA dehydrogenase/oxidase N-terminal" evidence="8">
    <location>
        <begin position="12"/>
        <end position="106"/>
    </location>
</feature>
<keyword evidence="5" id="KW-0560">Oxidoreductase</keyword>
<dbReference type="GO" id="GO:0050660">
    <property type="term" value="F:flavin adenine dinucleotide binding"/>
    <property type="evidence" value="ECO:0007669"/>
    <property type="project" value="InterPro"/>
</dbReference>
<dbReference type="InterPro" id="IPR009075">
    <property type="entry name" value="AcylCo_DH/oxidase_C"/>
</dbReference>
<dbReference type="PANTHER" id="PTHR43292:SF4">
    <property type="entry name" value="ACYL-COA DEHYDROGENASE FADE34"/>
    <property type="match status" value="1"/>
</dbReference>
<dbReference type="InterPro" id="IPR052161">
    <property type="entry name" value="Mycobact_Acyl-CoA_DH"/>
</dbReference>
<evidence type="ECO:0000256" key="3">
    <source>
        <dbReference type="ARBA" id="ARBA00022630"/>
    </source>
</evidence>
<dbReference type="Gene3D" id="2.40.110.10">
    <property type="entry name" value="Butyryl-CoA Dehydrogenase, subunit A, domain 2"/>
    <property type="match status" value="1"/>
</dbReference>
<evidence type="ECO:0000256" key="1">
    <source>
        <dbReference type="ARBA" id="ARBA00001974"/>
    </source>
</evidence>
<dbReference type="InterPro" id="IPR013786">
    <property type="entry name" value="AcylCoA_DH/ox_N"/>
</dbReference>
<gene>
    <name evidence="9" type="ORF">UFOPK4098_00330</name>
    <name evidence="10" type="ORF">UFOPK4347_00052</name>
</gene>
<dbReference type="InterPro" id="IPR037069">
    <property type="entry name" value="AcylCoA_DH/ox_N_sf"/>
</dbReference>
<accession>A0A6J7U0X8</accession>
<dbReference type="EMBL" id="CAFBQU010000001">
    <property type="protein sequence ID" value="CAB5057858.1"/>
    <property type="molecule type" value="Genomic_DNA"/>
</dbReference>
<dbReference type="InterPro" id="IPR006091">
    <property type="entry name" value="Acyl-CoA_Oxase/DH_mid-dom"/>
</dbReference>
<dbReference type="EMBL" id="CAFBPN010000008">
    <property type="protein sequence ID" value="CAB5011687.1"/>
    <property type="molecule type" value="Genomic_DNA"/>
</dbReference>
<keyword evidence="3" id="KW-0285">Flavoprotein</keyword>